<reference evidence="2 3" key="1">
    <citation type="submission" date="2018-06" db="EMBL/GenBank/DDBJ databases">
        <title>Extensive metabolic versatility and redundancy in microbially diverse, dynamic hydrothermal sediments.</title>
        <authorList>
            <person name="Dombrowski N."/>
            <person name="Teske A."/>
            <person name="Baker B.J."/>
        </authorList>
    </citation>
    <scope>NUCLEOTIDE SEQUENCE [LARGE SCALE GENOMIC DNA]</scope>
    <source>
        <strain evidence="2">B7_G13</strain>
    </source>
</reference>
<dbReference type="CDD" id="cd09916">
    <property type="entry name" value="CpxP_like"/>
    <property type="match status" value="1"/>
</dbReference>
<dbReference type="GO" id="GO:0042597">
    <property type="term" value="C:periplasmic space"/>
    <property type="evidence" value="ECO:0007669"/>
    <property type="project" value="InterPro"/>
</dbReference>
<evidence type="ECO:0000256" key="1">
    <source>
        <dbReference type="SAM" id="Phobius"/>
    </source>
</evidence>
<dbReference type="EMBL" id="QMPY01000077">
    <property type="protein sequence ID" value="RLE07662.1"/>
    <property type="molecule type" value="Genomic_DNA"/>
</dbReference>
<organism evidence="2 3">
    <name type="scientific">Aerophobetes bacterium</name>
    <dbReference type="NCBI Taxonomy" id="2030807"/>
    <lineage>
        <taxon>Bacteria</taxon>
        <taxon>Candidatus Aerophobota</taxon>
    </lineage>
</organism>
<keyword evidence="1" id="KW-0472">Membrane</keyword>
<protein>
    <recommendedName>
        <fullName evidence="4">Periplasmic heavy metal sensor</fullName>
    </recommendedName>
</protein>
<evidence type="ECO:0008006" key="4">
    <source>
        <dbReference type="Google" id="ProtNLM"/>
    </source>
</evidence>
<dbReference type="Pfam" id="PF13801">
    <property type="entry name" value="Metal_resist"/>
    <property type="match status" value="1"/>
</dbReference>
<dbReference type="Proteomes" id="UP000277457">
    <property type="component" value="Unassembled WGS sequence"/>
</dbReference>
<dbReference type="AlphaFoldDB" id="A0A662D4X2"/>
<evidence type="ECO:0000313" key="2">
    <source>
        <dbReference type="EMBL" id="RLE07662.1"/>
    </source>
</evidence>
<comment type="caution">
    <text evidence="2">The sequence shown here is derived from an EMBL/GenBank/DDBJ whole genome shotgun (WGS) entry which is preliminary data.</text>
</comment>
<dbReference type="Gene3D" id="1.20.120.1490">
    <property type="match status" value="1"/>
</dbReference>
<keyword evidence="1" id="KW-1133">Transmembrane helix</keyword>
<proteinExistence type="predicted"/>
<sequence length="152" mass="17874">MRKKLIIILMVVFIAGILSGIFIPKLLKRENLRSSSTDFLCNYLSLSKSQKERMESLNKSFYARIEKIRAQLDQRRAELSDLLGEPSSDQKKVRDKMSEIVSLQAQLQVETVNHLEEIRSILTPEQQVKFFSLIRRRLHPERPPKGHIRRRF</sequence>
<keyword evidence="1" id="KW-0812">Transmembrane</keyword>
<feature type="transmembrane region" description="Helical" evidence="1">
    <location>
        <begin position="6"/>
        <end position="27"/>
    </location>
</feature>
<gene>
    <name evidence="2" type="ORF">DRZ78_02605</name>
</gene>
<dbReference type="InterPro" id="IPR025961">
    <property type="entry name" value="Metal_resist"/>
</dbReference>
<dbReference type="InterPro" id="IPR012899">
    <property type="entry name" value="LTXXQ"/>
</dbReference>
<evidence type="ECO:0000313" key="3">
    <source>
        <dbReference type="Proteomes" id="UP000277457"/>
    </source>
</evidence>
<name>A0A662D4X2_UNCAE</name>
<accession>A0A662D4X2</accession>